<dbReference type="AlphaFoldDB" id="A0A7V3YKS3"/>
<comment type="caution">
    <text evidence="2">The sequence shown here is derived from an EMBL/GenBank/DDBJ whole genome shotgun (WGS) entry which is preliminary data.</text>
</comment>
<dbReference type="Gene3D" id="3.90.226.30">
    <property type="match status" value="1"/>
</dbReference>
<dbReference type="InterPro" id="IPR048068">
    <property type="entry name" value="LarA-like"/>
</dbReference>
<organism evidence="2">
    <name type="scientific">Candidatus Caldatribacterium californiense</name>
    <dbReference type="NCBI Taxonomy" id="1454726"/>
    <lineage>
        <taxon>Bacteria</taxon>
        <taxon>Pseudomonadati</taxon>
        <taxon>Atribacterota</taxon>
        <taxon>Atribacteria</taxon>
        <taxon>Atribacterales</taxon>
        <taxon>Candidatus Caldatribacteriaceae</taxon>
        <taxon>Candidatus Caldatribacterium</taxon>
    </lineage>
</organism>
<proteinExistence type="predicted"/>
<reference evidence="2" key="1">
    <citation type="journal article" date="2020" name="mSystems">
        <title>Genome- and Community-Level Interaction Insights into Carbon Utilization and Element Cycling Functions of Hydrothermarchaeota in Hydrothermal Sediment.</title>
        <authorList>
            <person name="Zhou Z."/>
            <person name="Liu Y."/>
            <person name="Xu W."/>
            <person name="Pan J."/>
            <person name="Luo Z.H."/>
            <person name="Li M."/>
        </authorList>
    </citation>
    <scope>NUCLEOTIDE SEQUENCE [LARGE SCALE GENOMIC DNA]</scope>
    <source>
        <strain evidence="2">SpSt-716</strain>
    </source>
</reference>
<dbReference type="PANTHER" id="PTHR33171">
    <property type="entry name" value="LAR_N DOMAIN-CONTAINING PROTEIN"/>
    <property type="match status" value="1"/>
</dbReference>
<dbReference type="Gene3D" id="3.40.50.11440">
    <property type="match status" value="1"/>
</dbReference>
<accession>A0A7V3YKS3</accession>
<evidence type="ECO:0000259" key="1">
    <source>
        <dbReference type="Pfam" id="PF09861"/>
    </source>
</evidence>
<sequence>MMLFALGNEQTTFSPQKMSEHFREALARHDWQKKSILVIIPDNTRSAPVRLFFEAIVQELKPQVKRLDFLIALGTHPPMTDEELKAHLGVTFQEAAEQGVSVYNHRFQDPQELIQIGTISREEMHHISRGLITEEVPVTINRRILEYDELLIMGPVFPHEVVGFSGGYKYFFPGISGPELTDKFHWLAALITNPKIIGTKDTPVREVLNRAARFIPRPTLAMCLVMREKDPCGIFFGVPEEAWSQAADLSARVNIVYVERPFHTVLSIAPTMYNELWVGGKCMYKLEPVVADGGTIIIYAPHIREISKTHGKHLLEIGYHTRDFFLAHWEKYRHYPWGVLAHSTHVKGIGRYANGREYPRIEVVLATGIPEEVCRKINLGYLDFRTIDIDAYRGREEEGILVVPRAGEMLYRLKDGTVPDIDKLPLPSE</sequence>
<dbReference type="EMBL" id="DTEN01000088">
    <property type="protein sequence ID" value="HGI74485.1"/>
    <property type="molecule type" value="Genomic_DNA"/>
</dbReference>
<dbReference type="Pfam" id="PF09861">
    <property type="entry name" value="Lar_N"/>
    <property type="match status" value="1"/>
</dbReference>
<dbReference type="PANTHER" id="PTHR33171:SF17">
    <property type="entry name" value="LARA-LIKE N-TERMINAL DOMAIN-CONTAINING PROTEIN"/>
    <property type="match status" value="1"/>
</dbReference>
<feature type="domain" description="LarA-like N-terminal" evidence="1">
    <location>
        <begin position="32"/>
        <end position="187"/>
    </location>
</feature>
<dbReference type="InterPro" id="IPR043166">
    <property type="entry name" value="LarA-like_C"/>
</dbReference>
<name>A0A7V3YKS3_9BACT</name>
<gene>
    <name evidence="2" type="ORF">ENU96_02225</name>
</gene>
<protein>
    <submittedName>
        <fullName evidence="2">DUF2088 domain-containing protein</fullName>
    </submittedName>
</protein>
<dbReference type="InterPro" id="IPR018657">
    <property type="entry name" value="LarA-like_N"/>
</dbReference>
<dbReference type="GO" id="GO:0050043">
    <property type="term" value="F:lactate racemase activity"/>
    <property type="evidence" value="ECO:0007669"/>
    <property type="project" value="InterPro"/>
</dbReference>
<evidence type="ECO:0000313" key="2">
    <source>
        <dbReference type="EMBL" id="HGI74485.1"/>
    </source>
</evidence>